<sequence>MFEVSKKRNTPCLADAPMHHLIVLQRGDLPLHPHLRVEVGDELLRLDVHPGVLAVLLFHGAEVRAARSHHRPLEQLLLRAIVEVLDAVLARPGTVAVPDAARDPLARVAEEVAVATVVVGGVRDGGGDAGDEAEHERGGGAEPERRSLVDGELALTVAQPVAAPAAPQGLEQAETVHDDSLPRPERRQPQQPPRPPSYRRPSRRLRRRRCHCSAVYQNGSLPCCLLQCCSAVSLLLPR</sequence>
<feature type="compositionally biased region" description="Basic and acidic residues" evidence="1">
    <location>
        <begin position="132"/>
        <end position="147"/>
    </location>
</feature>
<dbReference type="Proteomes" id="UP000015106">
    <property type="component" value="Chromosome 4"/>
</dbReference>
<feature type="compositionally biased region" description="Basic and acidic residues" evidence="1">
    <location>
        <begin position="174"/>
        <end position="188"/>
    </location>
</feature>
<name>A0A8R7U9X6_TRIUA</name>
<feature type="region of interest" description="Disordered" evidence="1">
    <location>
        <begin position="163"/>
        <end position="203"/>
    </location>
</feature>
<feature type="region of interest" description="Disordered" evidence="1">
    <location>
        <begin position="123"/>
        <end position="147"/>
    </location>
</feature>
<dbReference type="AlphaFoldDB" id="A0A8R7U9X6"/>
<dbReference type="Gramene" id="TuG1812G0400002233.01.T01">
    <property type="protein sequence ID" value="TuG1812G0400002233.01.T01.cds473214"/>
    <property type="gene ID" value="TuG1812G0400002233.01"/>
</dbReference>
<reference evidence="2" key="2">
    <citation type="submission" date="2018-03" db="EMBL/GenBank/DDBJ databases">
        <title>The Triticum urartu genome reveals the dynamic nature of wheat genome evolution.</title>
        <authorList>
            <person name="Ling H."/>
            <person name="Ma B."/>
            <person name="Shi X."/>
            <person name="Liu H."/>
            <person name="Dong L."/>
            <person name="Sun H."/>
            <person name="Cao Y."/>
            <person name="Gao Q."/>
            <person name="Zheng S."/>
            <person name="Li Y."/>
            <person name="Yu Y."/>
            <person name="Du H."/>
            <person name="Qi M."/>
            <person name="Li Y."/>
            <person name="Yu H."/>
            <person name="Cui Y."/>
            <person name="Wang N."/>
            <person name="Chen C."/>
            <person name="Wu H."/>
            <person name="Zhao Y."/>
            <person name="Zhang J."/>
            <person name="Li Y."/>
            <person name="Zhou W."/>
            <person name="Zhang B."/>
            <person name="Hu W."/>
            <person name="Eijk M."/>
            <person name="Tang J."/>
            <person name="Witsenboer H."/>
            <person name="Zhao S."/>
            <person name="Li Z."/>
            <person name="Zhang A."/>
            <person name="Wang D."/>
            <person name="Liang C."/>
        </authorList>
    </citation>
    <scope>NUCLEOTIDE SEQUENCE [LARGE SCALE GENOMIC DNA]</scope>
    <source>
        <strain evidence="2">cv. G1812</strain>
    </source>
</reference>
<evidence type="ECO:0000313" key="2">
    <source>
        <dbReference type="EnsemblPlants" id="TuG1812G0400002233.01.T01.cds473214"/>
    </source>
</evidence>
<reference evidence="2" key="3">
    <citation type="submission" date="2022-06" db="UniProtKB">
        <authorList>
            <consortium name="EnsemblPlants"/>
        </authorList>
    </citation>
    <scope>IDENTIFICATION</scope>
</reference>
<accession>A0A8R7U9X6</accession>
<protein>
    <submittedName>
        <fullName evidence="2">Uncharacterized protein</fullName>
    </submittedName>
</protein>
<dbReference type="EnsemblPlants" id="TuG1812G0400002233.01.T01">
    <property type="protein sequence ID" value="TuG1812G0400002233.01.T01.cds473214"/>
    <property type="gene ID" value="TuG1812G0400002233.01"/>
</dbReference>
<gene>
    <name evidence="2" type="primary">LOC125553917</name>
</gene>
<evidence type="ECO:0000313" key="3">
    <source>
        <dbReference type="Proteomes" id="UP000015106"/>
    </source>
</evidence>
<keyword evidence="3" id="KW-1185">Reference proteome</keyword>
<proteinExistence type="predicted"/>
<reference evidence="3" key="1">
    <citation type="journal article" date="2013" name="Nature">
        <title>Draft genome of the wheat A-genome progenitor Triticum urartu.</title>
        <authorList>
            <person name="Ling H.Q."/>
            <person name="Zhao S."/>
            <person name="Liu D."/>
            <person name="Wang J."/>
            <person name="Sun H."/>
            <person name="Zhang C."/>
            <person name="Fan H."/>
            <person name="Li D."/>
            <person name="Dong L."/>
            <person name="Tao Y."/>
            <person name="Gao C."/>
            <person name="Wu H."/>
            <person name="Li Y."/>
            <person name="Cui Y."/>
            <person name="Guo X."/>
            <person name="Zheng S."/>
            <person name="Wang B."/>
            <person name="Yu K."/>
            <person name="Liang Q."/>
            <person name="Yang W."/>
            <person name="Lou X."/>
            <person name="Chen J."/>
            <person name="Feng M."/>
            <person name="Jian J."/>
            <person name="Zhang X."/>
            <person name="Luo G."/>
            <person name="Jiang Y."/>
            <person name="Liu J."/>
            <person name="Wang Z."/>
            <person name="Sha Y."/>
            <person name="Zhang B."/>
            <person name="Wu H."/>
            <person name="Tang D."/>
            <person name="Shen Q."/>
            <person name="Xue P."/>
            <person name="Zou S."/>
            <person name="Wang X."/>
            <person name="Liu X."/>
            <person name="Wang F."/>
            <person name="Yang Y."/>
            <person name="An X."/>
            <person name="Dong Z."/>
            <person name="Zhang K."/>
            <person name="Zhang X."/>
            <person name="Luo M.C."/>
            <person name="Dvorak J."/>
            <person name="Tong Y."/>
            <person name="Wang J."/>
            <person name="Yang H."/>
            <person name="Li Z."/>
            <person name="Wang D."/>
            <person name="Zhang A."/>
            <person name="Wang J."/>
        </authorList>
    </citation>
    <scope>NUCLEOTIDE SEQUENCE</scope>
    <source>
        <strain evidence="3">cv. G1812</strain>
    </source>
</reference>
<evidence type="ECO:0000256" key="1">
    <source>
        <dbReference type="SAM" id="MobiDB-lite"/>
    </source>
</evidence>
<organism evidence="2 3">
    <name type="scientific">Triticum urartu</name>
    <name type="common">Red wild einkorn</name>
    <name type="synonym">Crithodium urartu</name>
    <dbReference type="NCBI Taxonomy" id="4572"/>
    <lineage>
        <taxon>Eukaryota</taxon>
        <taxon>Viridiplantae</taxon>
        <taxon>Streptophyta</taxon>
        <taxon>Embryophyta</taxon>
        <taxon>Tracheophyta</taxon>
        <taxon>Spermatophyta</taxon>
        <taxon>Magnoliopsida</taxon>
        <taxon>Liliopsida</taxon>
        <taxon>Poales</taxon>
        <taxon>Poaceae</taxon>
        <taxon>BOP clade</taxon>
        <taxon>Pooideae</taxon>
        <taxon>Triticodae</taxon>
        <taxon>Triticeae</taxon>
        <taxon>Triticinae</taxon>
        <taxon>Triticum</taxon>
    </lineage>
</organism>